<dbReference type="PANTHER" id="PTHR30535">
    <property type="entry name" value="VITAMIN B12-BINDING PROTEIN"/>
    <property type="match status" value="1"/>
</dbReference>
<protein>
    <submittedName>
        <fullName evidence="3">ABC transporter substrate-binding protein</fullName>
    </submittedName>
</protein>
<dbReference type="Proteomes" id="UP001256400">
    <property type="component" value="Chromosome"/>
</dbReference>
<keyword evidence="1" id="KW-0732">Signal</keyword>
<proteinExistence type="predicted"/>
<dbReference type="InterPro" id="IPR002491">
    <property type="entry name" value="ABC_transptr_periplasmic_BD"/>
</dbReference>
<sequence length="352" mass="39311">MTAEFFGLFRCIFLLTFMGLVCAACTPVHVPSDQANTVQIDVTDRYGNRVQLQKPAQRIVCLFEASVDDLYMLGAGSALVGIPAKIYSAPDLYRAYSILDRRIAQKQIATPSNWEASTNIESVVALQPDLVVVNAGQTDVIKVLQKMQIPVYAVMSENLQQTRKELHDLGTLTGRTKRAQQLLQFIDAEIAAMNAKKHNTTQQKTVYYGWSGGRIFSTSGIDSMPNTVMTLAGARNVVTTSIDQPNVNPEKLLEWNPDVILLWNSRPEQIYERPELSTLSAVRQRQVYSLRPAFLFNPHTPKILLAANQLQHWLSGSVDVHQDAAHDMQRILSEFYGATHAAQLIHMAQSKE</sequence>
<evidence type="ECO:0000313" key="4">
    <source>
        <dbReference type="Proteomes" id="UP001256400"/>
    </source>
</evidence>
<evidence type="ECO:0000259" key="2">
    <source>
        <dbReference type="PROSITE" id="PS50983"/>
    </source>
</evidence>
<evidence type="ECO:0000313" key="3">
    <source>
        <dbReference type="EMBL" id="WND05543.1"/>
    </source>
</evidence>
<accession>A0AB38YVU8</accession>
<gene>
    <name evidence="3" type="ORF">RHP80_15415</name>
</gene>
<dbReference type="Gene3D" id="3.40.50.1980">
    <property type="entry name" value="Nitrogenase molybdenum iron protein domain"/>
    <property type="match status" value="2"/>
</dbReference>
<name>A0AB38YVU8_9GAMM</name>
<feature type="chain" id="PRO_5044317335" evidence="1">
    <location>
        <begin position="24"/>
        <end position="352"/>
    </location>
</feature>
<evidence type="ECO:0000256" key="1">
    <source>
        <dbReference type="SAM" id="SignalP"/>
    </source>
</evidence>
<organism evidence="3 4">
    <name type="scientific">Acinetobacter soli</name>
    <dbReference type="NCBI Taxonomy" id="487316"/>
    <lineage>
        <taxon>Bacteria</taxon>
        <taxon>Pseudomonadati</taxon>
        <taxon>Pseudomonadota</taxon>
        <taxon>Gammaproteobacteria</taxon>
        <taxon>Moraxellales</taxon>
        <taxon>Moraxellaceae</taxon>
        <taxon>Acinetobacter</taxon>
    </lineage>
</organism>
<dbReference type="SUPFAM" id="SSF53807">
    <property type="entry name" value="Helical backbone' metal receptor"/>
    <property type="match status" value="1"/>
</dbReference>
<dbReference type="InterPro" id="IPR050902">
    <property type="entry name" value="ABC_Transporter_SBP"/>
</dbReference>
<reference evidence="3" key="1">
    <citation type="submission" date="2023-09" db="EMBL/GenBank/DDBJ databases">
        <title>Acinetobacter soli.</title>
        <authorList>
            <person name="Kim B."/>
            <person name="Kim D."/>
            <person name="Park D."/>
        </authorList>
    </citation>
    <scope>NUCLEOTIDE SEQUENCE</scope>
    <source>
        <strain evidence="3">2023.05</strain>
    </source>
</reference>
<feature type="signal peptide" evidence="1">
    <location>
        <begin position="1"/>
        <end position="23"/>
    </location>
</feature>
<dbReference type="RefSeq" id="WP_228137599.1">
    <property type="nucleotide sequence ID" value="NZ_BKFD01000004.1"/>
</dbReference>
<dbReference type="EMBL" id="CP134206">
    <property type="protein sequence ID" value="WND05543.1"/>
    <property type="molecule type" value="Genomic_DNA"/>
</dbReference>
<dbReference type="PANTHER" id="PTHR30535:SF34">
    <property type="entry name" value="MOLYBDATE-BINDING PROTEIN MOLA"/>
    <property type="match status" value="1"/>
</dbReference>
<dbReference type="AlphaFoldDB" id="A0AB38YVU8"/>
<dbReference type="PROSITE" id="PS50983">
    <property type="entry name" value="FE_B12_PBP"/>
    <property type="match status" value="1"/>
</dbReference>
<feature type="domain" description="Fe/B12 periplasmic-binding" evidence="2">
    <location>
        <begin position="58"/>
        <end position="318"/>
    </location>
</feature>
<dbReference type="Pfam" id="PF01497">
    <property type="entry name" value="Peripla_BP_2"/>
    <property type="match status" value="1"/>
</dbReference>